<dbReference type="Proteomes" id="UP000429607">
    <property type="component" value="Unassembled WGS sequence"/>
</dbReference>
<organism evidence="1 2">
    <name type="scientific">Phytophthora rubi</name>
    <dbReference type="NCBI Taxonomy" id="129364"/>
    <lineage>
        <taxon>Eukaryota</taxon>
        <taxon>Sar</taxon>
        <taxon>Stramenopiles</taxon>
        <taxon>Oomycota</taxon>
        <taxon>Peronosporomycetes</taxon>
        <taxon>Peronosporales</taxon>
        <taxon>Peronosporaceae</taxon>
        <taxon>Phytophthora</taxon>
    </lineage>
</organism>
<evidence type="ECO:0000313" key="1">
    <source>
        <dbReference type="EMBL" id="KAE9025850.1"/>
    </source>
</evidence>
<evidence type="ECO:0000313" key="2">
    <source>
        <dbReference type="Proteomes" id="UP000429607"/>
    </source>
</evidence>
<sequence>MRPNHRVNPPEVTGDLQEVASHLGETGGVVQLDKNRAGGKDTRRPAHFQICLLPCTRPARCDSRLERPRSTSISAQRVVLPAMSTTVSTKGPNALQRRTADSASQSAANPLWDFYACGLVNENEDCSEGEDTEDELETQDYILFQRQRAQARLANACQREARVMRAAKH</sequence>
<proteinExistence type="predicted"/>
<dbReference type="AlphaFoldDB" id="A0A6A3M6X2"/>
<name>A0A6A3M6X2_9STRA</name>
<protein>
    <submittedName>
        <fullName evidence="1">Uncharacterized protein</fullName>
    </submittedName>
</protein>
<accession>A0A6A3M6X2</accession>
<reference evidence="1 2" key="1">
    <citation type="submission" date="2018-09" db="EMBL/GenBank/DDBJ databases">
        <title>Genomic investigation of the strawberry pathogen Phytophthora fragariae indicates pathogenicity is determined by transcriptional variation in three key races.</title>
        <authorList>
            <person name="Adams T.M."/>
            <person name="Armitage A.D."/>
            <person name="Sobczyk M.K."/>
            <person name="Bates H.J."/>
            <person name="Dunwell J.M."/>
            <person name="Nellist C.F."/>
            <person name="Harrison R.J."/>
        </authorList>
    </citation>
    <scope>NUCLEOTIDE SEQUENCE [LARGE SCALE GENOMIC DNA]</scope>
    <source>
        <strain evidence="1 2">SCRP249</strain>
    </source>
</reference>
<dbReference type="EMBL" id="QXFV01000797">
    <property type="protein sequence ID" value="KAE9025850.1"/>
    <property type="molecule type" value="Genomic_DNA"/>
</dbReference>
<comment type="caution">
    <text evidence="1">The sequence shown here is derived from an EMBL/GenBank/DDBJ whole genome shotgun (WGS) entry which is preliminary data.</text>
</comment>
<gene>
    <name evidence="1" type="ORF">PR001_g12323</name>
</gene>